<keyword evidence="3" id="KW-1185">Reference proteome</keyword>
<dbReference type="EMBL" id="QYUK01000011">
    <property type="protein sequence ID" value="RJF90130.1"/>
    <property type="molecule type" value="Genomic_DNA"/>
</dbReference>
<dbReference type="InterPro" id="IPR054803">
    <property type="entry name" value="StyOxIsoStyC"/>
</dbReference>
<accession>A0A418WJH7</accession>
<evidence type="ECO:0008006" key="4">
    <source>
        <dbReference type="Google" id="ProtNLM"/>
    </source>
</evidence>
<comment type="caution">
    <text evidence="2">The sequence shown here is derived from an EMBL/GenBank/DDBJ whole genome shotgun (WGS) entry which is preliminary data.</text>
</comment>
<reference evidence="2 3" key="1">
    <citation type="submission" date="2018-09" db="EMBL/GenBank/DDBJ databases">
        <authorList>
            <person name="Zhu H."/>
        </authorList>
    </citation>
    <scope>NUCLEOTIDE SEQUENCE [LARGE SCALE GENOMIC DNA]</scope>
    <source>
        <strain evidence="2 3">K1W22B-8</strain>
    </source>
</reference>
<keyword evidence="1" id="KW-1133">Transmembrane helix</keyword>
<feature type="transmembrane region" description="Helical" evidence="1">
    <location>
        <begin position="118"/>
        <end position="143"/>
    </location>
</feature>
<name>A0A418WJH7_9PROT</name>
<dbReference type="InterPro" id="IPR058965">
    <property type="entry name" value="SOI/HabA-like"/>
</dbReference>
<feature type="transmembrane region" description="Helical" evidence="1">
    <location>
        <begin position="52"/>
        <end position="72"/>
    </location>
</feature>
<sequence length="150" mass="16170">MIAHGVLILFMSLVAGLGLWMKLMGGFEFIPGTVTAFDIPGTAEGWAKAHRGTPMNALMVITVALILPHLGFGRKLQNWLAVIMVGAGWANTIFYFFANFSDNRGLTFGSNVFGPGSIASFIALAPAYAFGVASMGATLYMAWRIFSRRD</sequence>
<protein>
    <recommendedName>
        <fullName evidence="4">Styrene-oxide isomerase</fullName>
    </recommendedName>
</protein>
<dbReference type="Pfam" id="PF26512">
    <property type="entry name" value="SOI"/>
    <property type="match status" value="1"/>
</dbReference>
<evidence type="ECO:0000256" key="1">
    <source>
        <dbReference type="SAM" id="Phobius"/>
    </source>
</evidence>
<dbReference type="NCBIfam" id="NF045734">
    <property type="entry name" value="StyOxIsoStyC"/>
    <property type="match status" value="1"/>
</dbReference>
<evidence type="ECO:0000313" key="3">
    <source>
        <dbReference type="Proteomes" id="UP000284605"/>
    </source>
</evidence>
<dbReference type="Proteomes" id="UP000284605">
    <property type="component" value="Unassembled WGS sequence"/>
</dbReference>
<feature type="transmembrane region" description="Helical" evidence="1">
    <location>
        <begin position="79"/>
        <end position="98"/>
    </location>
</feature>
<dbReference type="AlphaFoldDB" id="A0A418WJH7"/>
<organism evidence="2 3">
    <name type="scientific">Oleomonas cavernae</name>
    <dbReference type="NCBI Taxonomy" id="2320859"/>
    <lineage>
        <taxon>Bacteria</taxon>
        <taxon>Pseudomonadati</taxon>
        <taxon>Pseudomonadota</taxon>
        <taxon>Alphaproteobacteria</taxon>
        <taxon>Acetobacterales</taxon>
        <taxon>Acetobacteraceae</taxon>
        <taxon>Oleomonas</taxon>
    </lineage>
</organism>
<keyword evidence="1" id="KW-0472">Membrane</keyword>
<proteinExistence type="predicted"/>
<gene>
    <name evidence="2" type="ORF">D3874_22245</name>
</gene>
<dbReference type="OrthoDB" id="5739128at2"/>
<evidence type="ECO:0000313" key="2">
    <source>
        <dbReference type="EMBL" id="RJF90130.1"/>
    </source>
</evidence>
<keyword evidence="1" id="KW-0812">Transmembrane</keyword>